<dbReference type="GeneID" id="64972047"/>
<evidence type="ECO:0000256" key="1">
    <source>
        <dbReference type="ARBA" id="ARBA00006328"/>
    </source>
</evidence>
<dbReference type="EMBL" id="AP024445">
    <property type="protein sequence ID" value="BCS22042.1"/>
    <property type="molecule type" value="Genomic_DNA"/>
</dbReference>
<dbReference type="Pfam" id="PF05368">
    <property type="entry name" value="NmrA"/>
    <property type="match status" value="1"/>
</dbReference>
<sequence>MSALVITGATGKQGGSVIKSLLAQNAPFDILAVTRSAQSAAAQSLAQTSPKIRIVEGNLDNPAALFASAKRQTASPIWGVFSVQAARPGSDQELQQGIALVNESITQGVKFFVYSSVDRGGDRSINNPTTIPHFIYKHEIEKHLIEKAAAAGMEWTILRPTAFMENLSADFFGKVFATAWLMALKGKSLQLVATSDIGFFAARAFVNPGEFRGRSLSLAGDELTYDQMATTFKQKVGRGVPTTFRFPVWLMMRAVKELGVMFQWFHDEGYGADVAALRKMNPGLKDFGLWLETESAFRRE</sequence>
<dbReference type="Gene3D" id="3.90.25.10">
    <property type="entry name" value="UDP-galactose 4-epimerase, domain 1"/>
    <property type="match status" value="1"/>
</dbReference>
<dbReference type="SUPFAM" id="SSF51735">
    <property type="entry name" value="NAD(P)-binding Rossmann-fold domains"/>
    <property type="match status" value="1"/>
</dbReference>
<proteinExistence type="inferred from homology"/>
<name>A0A7R7XIA2_9EURO</name>
<reference evidence="4" key="2">
    <citation type="submission" date="2021-02" db="EMBL/GenBank/DDBJ databases">
        <title>Aspergillus puulaauensis MK2 genome sequence.</title>
        <authorList>
            <person name="Futagami T."/>
            <person name="Mori K."/>
            <person name="Kadooka C."/>
            <person name="Tanaka T."/>
        </authorList>
    </citation>
    <scope>NUCLEOTIDE SEQUENCE</scope>
    <source>
        <strain evidence="4">MK2</strain>
    </source>
</reference>
<keyword evidence="5" id="KW-1185">Reference proteome</keyword>
<reference evidence="4" key="1">
    <citation type="submission" date="2021-01" db="EMBL/GenBank/DDBJ databases">
        <authorList>
            <consortium name="Aspergillus puulaauensis MK2 genome sequencing consortium"/>
            <person name="Kazuki M."/>
            <person name="Futagami T."/>
        </authorList>
    </citation>
    <scope>NUCLEOTIDE SEQUENCE</scope>
    <source>
        <strain evidence="4">MK2</strain>
    </source>
</reference>
<gene>
    <name evidence="4" type="ORF">APUU_30267A</name>
</gene>
<keyword evidence="2" id="KW-0521">NADP</keyword>
<dbReference type="RefSeq" id="XP_041554236.1">
    <property type="nucleotide sequence ID" value="XM_041701341.1"/>
</dbReference>
<dbReference type="AlphaFoldDB" id="A0A7R7XIA2"/>
<dbReference type="InterPro" id="IPR008030">
    <property type="entry name" value="NmrA-like"/>
</dbReference>
<dbReference type="Gene3D" id="3.40.50.720">
    <property type="entry name" value="NAD(P)-binding Rossmann-like Domain"/>
    <property type="match status" value="1"/>
</dbReference>
<evidence type="ECO:0000259" key="3">
    <source>
        <dbReference type="Pfam" id="PF05368"/>
    </source>
</evidence>
<evidence type="ECO:0000313" key="5">
    <source>
        <dbReference type="Proteomes" id="UP000654913"/>
    </source>
</evidence>
<dbReference type="InterPro" id="IPR051164">
    <property type="entry name" value="NmrA-like_oxidored"/>
</dbReference>
<accession>A0A7R7XIA2</accession>
<dbReference type="InterPro" id="IPR036291">
    <property type="entry name" value="NAD(P)-bd_dom_sf"/>
</dbReference>
<evidence type="ECO:0000313" key="4">
    <source>
        <dbReference type="EMBL" id="BCS22042.1"/>
    </source>
</evidence>
<dbReference type="Proteomes" id="UP000654913">
    <property type="component" value="Chromosome 3"/>
</dbReference>
<dbReference type="PANTHER" id="PTHR42748">
    <property type="entry name" value="NITROGEN METABOLITE REPRESSION PROTEIN NMRA FAMILY MEMBER"/>
    <property type="match status" value="1"/>
</dbReference>
<dbReference type="GO" id="GO:0005634">
    <property type="term" value="C:nucleus"/>
    <property type="evidence" value="ECO:0007669"/>
    <property type="project" value="TreeGrafter"/>
</dbReference>
<comment type="similarity">
    <text evidence="1">Belongs to the NmrA-type oxidoreductase family.</text>
</comment>
<evidence type="ECO:0000256" key="2">
    <source>
        <dbReference type="ARBA" id="ARBA00022857"/>
    </source>
</evidence>
<organism evidence="4 5">
    <name type="scientific">Aspergillus puulaauensis</name>
    <dbReference type="NCBI Taxonomy" id="1220207"/>
    <lineage>
        <taxon>Eukaryota</taxon>
        <taxon>Fungi</taxon>
        <taxon>Dikarya</taxon>
        <taxon>Ascomycota</taxon>
        <taxon>Pezizomycotina</taxon>
        <taxon>Eurotiomycetes</taxon>
        <taxon>Eurotiomycetidae</taxon>
        <taxon>Eurotiales</taxon>
        <taxon>Aspergillaceae</taxon>
        <taxon>Aspergillus</taxon>
    </lineage>
</organism>
<dbReference type="PANTHER" id="PTHR42748:SF7">
    <property type="entry name" value="NMRA LIKE REDOX SENSOR 1-RELATED"/>
    <property type="match status" value="1"/>
</dbReference>
<protein>
    <recommendedName>
        <fullName evidence="3">NmrA-like domain-containing protein</fullName>
    </recommendedName>
</protein>
<feature type="domain" description="NmrA-like" evidence="3">
    <location>
        <begin position="3"/>
        <end position="272"/>
    </location>
</feature>
<dbReference type="KEGG" id="apuu:APUU_30267A"/>
<dbReference type="OrthoDB" id="9997102at2759"/>